<organism evidence="2 3">
    <name type="scientific">Ectocarpus siliculosus</name>
    <name type="common">Brown alga</name>
    <name type="synonym">Conferva siliculosa</name>
    <dbReference type="NCBI Taxonomy" id="2880"/>
    <lineage>
        <taxon>Eukaryota</taxon>
        <taxon>Sar</taxon>
        <taxon>Stramenopiles</taxon>
        <taxon>Ochrophyta</taxon>
        <taxon>PX clade</taxon>
        <taxon>Phaeophyceae</taxon>
        <taxon>Ectocarpales</taxon>
        <taxon>Ectocarpaceae</taxon>
        <taxon>Ectocarpus</taxon>
    </lineage>
</organism>
<dbReference type="OrthoDB" id="10379353at2759"/>
<name>D7G8F3_ECTSI</name>
<keyword evidence="3" id="KW-1185">Reference proteome</keyword>
<dbReference type="EMBL" id="FN649127">
    <property type="protein sequence ID" value="CBJ27998.1"/>
    <property type="molecule type" value="Genomic_DNA"/>
</dbReference>
<feature type="region of interest" description="Disordered" evidence="1">
    <location>
        <begin position="35"/>
        <end position="59"/>
    </location>
</feature>
<evidence type="ECO:0000313" key="3">
    <source>
        <dbReference type="Proteomes" id="UP000002630"/>
    </source>
</evidence>
<proteinExistence type="predicted"/>
<accession>D7G8F3</accession>
<evidence type="ECO:0000313" key="2">
    <source>
        <dbReference type="EMBL" id="CBJ27998.1"/>
    </source>
</evidence>
<sequence length="324" mass="33396">MEGTLRALNVPLVAISCVDGEIPSALTCWCRGSRDGGAADNSSESDTAATGATTKRSPMEGSAHITIMDECYHPTQLSLSEKVRDALRGTGALYAVDSSCVYPVNTSGGGGTRAGVGAATGGVTGVLSPEEFRQTQDGCLPAVLADLTIRPRLPLKPQLQNQTFVGGGERAMLPREFQLGAGATASSAIAVDWDKLREISARRFPGFGKPIPSELASSDKDLISIFGGGERVGEMALRQTVHLAVASTPDGQRSAGTGVGSSSHTDGNGGLPPPEGICGRLESETAGLGFGGSLLHFLRLGSVSSLSVVQARIHRRLAVVLIVS</sequence>
<feature type="region of interest" description="Disordered" evidence="1">
    <location>
        <begin position="247"/>
        <end position="277"/>
    </location>
</feature>
<feature type="compositionally biased region" description="Polar residues" evidence="1">
    <location>
        <begin position="249"/>
        <end position="266"/>
    </location>
</feature>
<feature type="compositionally biased region" description="Polar residues" evidence="1">
    <location>
        <begin position="40"/>
        <end position="56"/>
    </location>
</feature>
<dbReference type="PROSITE" id="PS51257">
    <property type="entry name" value="PROKAR_LIPOPROTEIN"/>
    <property type="match status" value="1"/>
</dbReference>
<reference evidence="2 3" key="1">
    <citation type="journal article" date="2010" name="Nature">
        <title>The Ectocarpus genome and the independent evolution of multicellularity in brown algae.</title>
        <authorList>
            <person name="Cock J.M."/>
            <person name="Sterck L."/>
            <person name="Rouze P."/>
            <person name="Scornet D."/>
            <person name="Allen A.E."/>
            <person name="Amoutzias G."/>
            <person name="Anthouard V."/>
            <person name="Artiguenave F."/>
            <person name="Aury J.M."/>
            <person name="Badger J.H."/>
            <person name="Beszteri B."/>
            <person name="Billiau K."/>
            <person name="Bonnet E."/>
            <person name="Bothwell J.H."/>
            <person name="Bowler C."/>
            <person name="Boyen C."/>
            <person name="Brownlee C."/>
            <person name="Carrano C.J."/>
            <person name="Charrier B."/>
            <person name="Cho G.Y."/>
            <person name="Coelho S.M."/>
            <person name="Collen J."/>
            <person name="Corre E."/>
            <person name="Da Silva C."/>
            <person name="Delage L."/>
            <person name="Delaroque N."/>
            <person name="Dittami S.M."/>
            <person name="Doulbeau S."/>
            <person name="Elias M."/>
            <person name="Farnham G."/>
            <person name="Gachon C.M."/>
            <person name="Gschloessl B."/>
            <person name="Heesch S."/>
            <person name="Jabbari K."/>
            <person name="Jubin C."/>
            <person name="Kawai H."/>
            <person name="Kimura K."/>
            <person name="Kloareg B."/>
            <person name="Kupper F.C."/>
            <person name="Lang D."/>
            <person name="Le Bail A."/>
            <person name="Leblanc C."/>
            <person name="Lerouge P."/>
            <person name="Lohr M."/>
            <person name="Lopez P.J."/>
            <person name="Martens C."/>
            <person name="Maumus F."/>
            <person name="Michel G."/>
            <person name="Miranda-Saavedra D."/>
            <person name="Morales J."/>
            <person name="Moreau H."/>
            <person name="Motomura T."/>
            <person name="Nagasato C."/>
            <person name="Napoli C.A."/>
            <person name="Nelson D.R."/>
            <person name="Nyvall-Collen P."/>
            <person name="Peters A.F."/>
            <person name="Pommier C."/>
            <person name="Potin P."/>
            <person name="Poulain J."/>
            <person name="Quesneville H."/>
            <person name="Read B."/>
            <person name="Rensing S.A."/>
            <person name="Ritter A."/>
            <person name="Rousvoal S."/>
            <person name="Samanta M."/>
            <person name="Samson G."/>
            <person name="Schroeder D.C."/>
            <person name="Segurens B."/>
            <person name="Strittmatter M."/>
            <person name="Tonon T."/>
            <person name="Tregear J.W."/>
            <person name="Valentin K."/>
            <person name="von Dassow P."/>
            <person name="Yamagishi T."/>
            <person name="Van de Peer Y."/>
            <person name="Wincker P."/>
        </authorList>
    </citation>
    <scope>NUCLEOTIDE SEQUENCE [LARGE SCALE GENOMIC DNA]</scope>
    <source>
        <strain evidence="3">Ec32 / CCAP1310/4</strain>
    </source>
</reference>
<dbReference type="EMBL" id="FN649742">
    <property type="protein sequence ID" value="CBJ27998.1"/>
    <property type="molecule type" value="Genomic_DNA"/>
</dbReference>
<dbReference type="AlphaFoldDB" id="D7G8F3"/>
<evidence type="ECO:0000256" key="1">
    <source>
        <dbReference type="SAM" id="MobiDB-lite"/>
    </source>
</evidence>
<gene>
    <name evidence="2" type="ORF">Esi_0089_0025</name>
</gene>
<dbReference type="Proteomes" id="UP000002630">
    <property type="component" value="Linkage Group LG17"/>
</dbReference>
<protein>
    <submittedName>
        <fullName evidence="2">Uncharacterized protein</fullName>
    </submittedName>
</protein>
<dbReference type="InParanoid" id="D7G8F3"/>